<protein>
    <submittedName>
        <fullName evidence="1">Uncharacterized protein</fullName>
    </submittedName>
</protein>
<keyword evidence="2" id="KW-1185">Reference proteome</keyword>
<evidence type="ECO:0000313" key="2">
    <source>
        <dbReference type="Proteomes" id="UP000182114"/>
    </source>
</evidence>
<reference evidence="2" key="1">
    <citation type="submission" date="2016-10" db="EMBL/GenBank/DDBJ databases">
        <authorList>
            <person name="Varghese N."/>
            <person name="Submissions S."/>
        </authorList>
    </citation>
    <scope>NUCLEOTIDE SEQUENCE [LARGE SCALE GENOMIC DNA]</scope>
    <source>
        <strain evidence="2">DSM 24729</strain>
    </source>
</reference>
<organism evidence="1 2">
    <name type="scientific">Cellulophaga baltica</name>
    <dbReference type="NCBI Taxonomy" id="76594"/>
    <lineage>
        <taxon>Bacteria</taxon>
        <taxon>Pseudomonadati</taxon>
        <taxon>Bacteroidota</taxon>
        <taxon>Flavobacteriia</taxon>
        <taxon>Flavobacteriales</taxon>
        <taxon>Flavobacteriaceae</taxon>
        <taxon>Cellulophaga</taxon>
    </lineage>
</organism>
<dbReference type="AlphaFoldDB" id="A0A1G7HSG7"/>
<sequence length="42" mass="4733">MYIKEFTFIDAINAFFIAKNAILLSGSKKTIIGLFLTLKSSY</sequence>
<dbReference type="EMBL" id="FNBD01000006">
    <property type="protein sequence ID" value="SDF03441.1"/>
    <property type="molecule type" value="Genomic_DNA"/>
</dbReference>
<name>A0A1G7HSG7_9FLAO</name>
<proteinExistence type="predicted"/>
<gene>
    <name evidence="1" type="ORF">SAMN04487992_106250</name>
</gene>
<accession>A0A1G7HSG7</accession>
<evidence type="ECO:0000313" key="1">
    <source>
        <dbReference type="EMBL" id="SDF03441.1"/>
    </source>
</evidence>
<dbReference type="Proteomes" id="UP000182114">
    <property type="component" value="Unassembled WGS sequence"/>
</dbReference>